<name>A0A1I6GJ15_9EURY</name>
<sequence>MRFSRNSATDPYAHRTLSLPDDAVVGMVHLRALPGAPTHDDAGGIDAVRAAALEDAAALEAGGVDAVMVENFGDVPFYPDDVPKHTVASMTSVVESVVRAVDVPVGVNVLRNDAEAALSVAAATGASFVRVNVHAGARVTDQGLVEGRAHETIRLREGLGANVAVFADVGVKHSEPLGGETPLAVAVEEVVGRGLADGVVVSGVGTGEPTDDSDLEVVARAADEAGVPALVGSGVTAETVADTLEHADGVVVGTALKEDGETTAPVDESRVRAVVEAARARTE</sequence>
<reference evidence="3" key="1">
    <citation type="submission" date="2016-10" db="EMBL/GenBank/DDBJ databases">
        <authorList>
            <person name="Varghese N."/>
            <person name="Submissions S."/>
        </authorList>
    </citation>
    <scope>NUCLEOTIDE SEQUENCE [LARGE SCALE GENOMIC DNA]</scope>
    <source>
        <strain evidence="3">CGMCC 1.8711</strain>
    </source>
</reference>
<dbReference type="RefSeq" id="WP_394327785.1">
    <property type="nucleotide sequence ID" value="NZ_FOYS01000002.1"/>
</dbReference>
<dbReference type="NCBIfam" id="TIGR00259">
    <property type="entry name" value="thylakoid_BtpA"/>
    <property type="match status" value="1"/>
</dbReference>
<protein>
    <recommendedName>
        <fullName evidence="4">Phosphorybosylanthranilate isomerase</fullName>
    </recommendedName>
</protein>
<evidence type="ECO:0000256" key="1">
    <source>
        <dbReference type="ARBA" id="ARBA00006007"/>
    </source>
</evidence>
<dbReference type="EMBL" id="FOYS01000002">
    <property type="protein sequence ID" value="SFR42160.1"/>
    <property type="molecule type" value="Genomic_DNA"/>
</dbReference>
<gene>
    <name evidence="2" type="ORF">SAMN04488124_1116</name>
</gene>
<organism evidence="2 3">
    <name type="scientific">Halogeometricum limi</name>
    <dbReference type="NCBI Taxonomy" id="555875"/>
    <lineage>
        <taxon>Archaea</taxon>
        <taxon>Methanobacteriati</taxon>
        <taxon>Methanobacteriota</taxon>
        <taxon>Stenosarchaea group</taxon>
        <taxon>Halobacteria</taxon>
        <taxon>Halobacteriales</taxon>
        <taxon>Haloferacaceae</taxon>
        <taxon>Halogeometricum</taxon>
    </lineage>
</organism>
<dbReference type="Pfam" id="PF03437">
    <property type="entry name" value="BtpA"/>
    <property type="match status" value="1"/>
</dbReference>
<evidence type="ECO:0000313" key="3">
    <source>
        <dbReference type="Proteomes" id="UP000243250"/>
    </source>
</evidence>
<keyword evidence="3" id="KW-1185">Reference proteome</keyword>
<dbReference type="Proteomes" id="UP000243250">
    <property type="component" value="Unassembled WGS sequence"/>
</dbReference>
<evidence type="ECO:0008006" key="4">
    <source>
        <dbReference type="Google" id="ProtNLM"/>
    </source>
</evidence>
<comment type="similarity">
    <text evidence="1">Belongs to the BtpA family.</text>
</comment>
<accession>A0A1I6GJ15</accession>
<dbReference type="PIRSF" id="PIRSF005956">
    <property type="entry name" value="BtpA"/>
    <property type="match status" value="1"/>
</dbReference>
<dbReference type="InterPro" id="IPR005137">
    <property type="entry name" value="BtpA"/>
</dbReference>
<dbReference type="SUPFAM" id="SSF51366">
    <property type="entry name" value="Ribulose-phoshate binding barrel"/>
    <property type="match status" value="1"/>
</dbReference>
<dbReference type="PANTHER" id="PTHR21381:SF3">
    <property type="entry name" value="SGC REGION PROTEIN SGCQ-RELATED"/>
    <property type="match status" value="1"/>
</dbReference>
<dbReference type="STRING" id="555875.SAMN04488124_1116"/>
<dbReference type="AlphaFoldDB" id="A0A1I6GJ15"/>
<dbReference type="PANTHER" id="PTHR21381">
    <property type="entry name" value="ZGC:162297"/>
    <property type="match status" value="1"/>
</dbReference>
<proteinExistence type="inferred from homology"/>
<dbReference type="InterPro" id="IPR011060">
    <property type="entry name" value="RibuloseP-bd_barrel"/>
</dbReference>
<evidence type="ECO:0000313" key="2">
    <source>
        <dbReference type="EMBL" id="SFR42160.1"/>
    </source>
</evidence>